<name>A0A6N4SMJ5_CYTH3</name>
<dbReference type="AlphaFoldDB" id="A0A6N4SMJ5"/>
<dbReference type="Pfam" id="PF10677">
    <property type="entry name" value="DUF2490"/>
    <property type="match status" value="1"/>
</dbReference>
<sequence length="253" mass="29822">MFKIQLFIALLFFMGIKTAEAQKNVYSDDIVWTHYLMRGQISNKWYVHFDAGYRTREYVNKESQYFVRPGVIYYISPKVNIQAGYAYFNTNQFLAGYPEVMRPEQRLYQRLTVIQQAGRVEIRHRYRLEERFIHNFSKGVLENGYTQSFRIGYQIYITCPFNHAKIKENTVYGILADELFVSFGKKVVNTFDQNRLAIGLGYQFTKGFGATVFYQYIYGQQATGTQLYAYNAYCIGLNHNIDFRKKEHTIPSK</sequence>
<dbReference type="EMBL" id="CP000383">
    <property type="protein sequence ID" value="ABG57491.1"/>
    <property type="molecule type" value="Genomic_DNA"/>
</dbReference>
<dbReference type="Proteomes" id="UP000001822">
    <property type="component" value="Chromosome"/>
</dbReference>
<gene>
    <name evidence="2" type="ordered locus">CHU_0199</name>
</gene>
<accession>A0A6N4SMJ5</accession>
<evidence type="ECO:0000256" key="1">
    <source>
        <dbReference type="SAM" id="SignalP"/>
    </source>
</evidence>
<feature type="chain" id="PRO_5026986282" description="DUF2490 domain-containing protein" evidence="1">
    <location>
        <begin position="22"/>
        <end position="253"/>
    </location>
</feature>
<protein>
    <recommendedName>
        <fullName evidence="4">DUF2490 domain-containing protein</fullName>
    </recommendedName>
</protein>
<feature type="signal peptide" evidence="1">
    <location>
        <begin position="1"/>
        <end position="21"/>
    </location>
</feature>
<dbReference type="OrthoDB" id="1118734at2"/>
<evidence type="ECO:0008006" key="4">
    <source>
        <dbReference type="Google" id="ProtNLM"/>
    </source>
</evidence>
<dbReference type="InterPro" id="IPR019619">
    <property type="entry name" value="DUF2490"/>
</dbReference>
<keyword evidence="3" id="KW-1185">Reference proteome</keyword>
<reference evidence="2 3" key="1">
    <citation type="journal article" date="2007" name="Appl. Environ. Microbiol.">
        <title>Genome sequence of the cellulolytic gliding bacterium Cytophaga hutchinsonii.</title>
        <authorList>
            <person name="Xie G."/>
            <person name="Bruce D.C."/>
            <person name="Challacombe J.F."/>
            <person name="Chertkov O."/>
            <person name="Detter J.C."/>
            <person name="Gilna P."/>
            <person name="Han C.S."/>
            <person name="Lucas S."/>
            <person name="Misra M."/>
            <person name="Myers G.L."/>
            <person name="Richardson P."/>
            <person name="Tapia R."/>
            <person name="Thayer N."/>
            <person name="Thompson L.S."/>
            <person name="Brettin T.S."/>
            <person name="Henrissat B."/>
            <person name="Wilson D.B."/>
            <person name="McBride M.J."/>
        </authorList>
    </citation>
    <scope>NUCLEOTIDE SEQUENCE [LARGE SCALE GENOMIC DNA]</scope>
    <source>
        <strain evidence="3">ATCC 33406 / DSM 1761 / CIP 103989 / NBRC 15051 / NCIMB 9469 / D465</strain>
    </source>
</reference>
<dbReference type="KEGG" id="chu:CHU_0199"/>
<keyword evidence="1" id="KW-0732">Signal</keyword>
<evidence type="ECO:0000313" key="3">
    <source>
        <dbReference type="Proteomes" id="UP000001822"/>
    </source>
</evidence>
<proteinExistence type="predicted"/>
<organism evidence="2 3">
    <name type="scientific">Cytophaga hutchinsonii (strain ATCC 33406 / DSM 1761 / CIP 103989 / NBRC 15051 / NCIMB 9469 / D465)</name>
    <dbReference type="NCBI Taxonomy" id="269798"/>
    <lineage>
        <taxon>Bacteria</taxon>
        <taxon>Pseudomonadati</taxon>
        <taxon>Bacteroidota</taxon>
        <taxon>Cytophagia</taxon>
        <taxon>Cytophagales</taxon>
        <taxon>Cytophagaceae</taxon>
        <taxon>Cytophaga</taxon>
    </lineage>
</organism>
<evidence type="ECO:0000313" key="2">
    <source>
        <dbReference type="EMBL" id="ABG57491.1"/>
    </source>
</evidence>